<dbReference type="RefSeq" id="WP_136555381.1">
    <property type="nucleotide sequence ID" value="NZ_STGJ01000020.1"/>
</dbReference>
<organism evidence="2 3">
    <name type="scientific">Crenobacter intestini</name>
    <dbReference type="NCBI Taxonomy" id="2563443"/>
    <lineage>
        <taxon>Bacteria</taxon>
        <taxon>Pseudomonadati</taxon>
        <taxon>Pseudomonadota</taxon>
        <taxon>Betaproteobacteria</taxon>
        <taxon>Neisseriales</taxon>
        <taxon>Neisseriaceae</taxon>
        <taxon>Crenobacter</taxon>
    </lineage>
</organism>
<keyword evidence="1" id="KW-0812">Transmembrane</keyword>
<accession>A0A4T0UK30</accession>
<keyword evidence="1" id="KW-1133">Transmembrane helix</keyword>
<comment type="caution">
    <text evidence="2">The sequence shown here is derived from an EMBL/GenBank/DDBJ whole genome shotgun (WGS) entry which is preliminary data.</text>
</comment>
<reference evidence="2 3" key="1">
    <citation type="submission" date="2019-04" db="EMBL/GenBank/DDBJ databases">
        <title>Crenobacter sp. nov.</title>
        <authorList>
            <person name="Shi S."/>
        </authorList>
    </citation>
    <scope>NUCLEOTIDE SEQUENCE [LARGE SCALE GENOMIC DNA]</scope>
    <source>
        <strain evidence="2 3">GY 70310</strain>
    </source>
</reference>
<gene>
    <name evidence="2" type="ORF">E5K04_14430</name>
</gene>
<feature type="transmembrane region" description="Helical" evidence="1">
    <location>
        <begin position="42"/>
        <end position="67"/>
    </location>
</feature>
<keyword evidence="1" id="KW-0472">Membrane</keyword>
<feature type="transmembrane region" description="Helical" evidence="1">
    <location>
        <begin position="12"/>
        <end position="30"/>
    </location>
</feature>
<name>A0A4T0UK30_9NEIS</name>
<evidence type="ECO:0000256" key="1">
    <source>
        <dbReference type="SAM" id="Phobius"/>
    </source>
</evidence>
<keyword evidence="3" id="KW-1185">Reference proteome</keyword>
<dbReference type="Proteomes" id="UP000308891">
    <property type="component" value="Unassembled WGS sequence"/>
</dbReference>
<proteinExistence type="predicted"/>
<evidence type="ECO:0000313" key="2">
    <source>
        <dbReference type="EMBL" id="TIC78952.1"/>
    </source>
</evidence>
<protein>
    <submittedName>
        <fullName evidence="2">Uncharacterized protein</fullName>
    </submittedName>
</protein>
<dbReference type="AlphaFoldDB" id="A0A4T0UK30"/>
<sequence length="76" mass="8394">MRAVILSLCTELAWLLLGALPFLLTAWWIYGPDPLDVLLGSFVLMMLLLMPLLALLALSSLLGCIFARQVHGLGQW</sequence>
<dbReference type="EMBL" id="STGJ01000020">
    <property type="protein sequence ID" value="TIC78952.1"/>
    <property type="molecule type" value="Genomic_DNA"/>
</dbReference>
<evidence type="ECO:0000313" key="3">
    <source>
        <dbReference type="Proteomes" id="UP000308891"/>
    </source>
</evidence>